<feature type="transmembrane region" description="Helical" evidence="2">
    <location>
        <begin position="6"/>
        <end position="29"/>
    </location>
</feature>
<sequence>MGLFNYIDTFFFISLGITFILILLLVFHFKQQIASLEHKNDTMFEIINNIVKELNFMKSGYLVNSSQYHCQALQEHNDDTIMFQQHPFQSKQNFENKIVVSDDDSEDEQDSDDDSEDDQHSDDDDTDSEDEEDSEDDQHSDDEVVVVNHNENDVNEIKVINIELGDNIEINDIENDIENENDAEEEEPIQEHFENDTSIVVTKLESEHLESSENTDLVINTTTGFKATKDYYARMTLNELKTMAVTKGLVSDASKMKKIQLIQLLLEKH</sequence>
<protein>
    <recommendedName>
        <fullName evidence="4">Rho termination factor N-terminal domain-containing protein</fullName>
    </recommendedName>
</protein>
<evidence type="ECO:0000256" key="2">
    <source>
        <dbReference type="SAM" id="Phobius"/>
    </source>
</evidence>
<keyword evidence="2" id="KW-0812">Transmembrane</keyword>
<feature type="compositionally biased region" description="Acidic residues" evidence="1">
    <location>
        <begin position="101"/>
        <end position="144"/>
    </location>
</feature>
<accession>A0A6C0HBG0</accession>
<reference evidence="3" key="1">
    <citation type="journal article" date="2020" name="Nature">
        <title>Giant virus diversity and host interactions through global metagenomics.</title>
        <authorList>
            <person name="Schulz F."/>
            <person name="Roux S."/>
            <person name="Paez-Espino D."/>
            <person name="Jungbluth S."/>
            <person name="Walsh D.A."/>
            <person name="Denef V.J."/>
            <person name="McMahon K.D."/>
            <person name="Konstantinidis K.T."/>
            <person name="Eloe-Fadrosh E.A."/>
            <person name="Kyrpides N.C."/>
            <person name="Woyke T."/>
        </authorList>
    </citation>
    <scope>NUCLEOTIDE SEQUENCE</scope>
    <source>
        <strain evidence="3">GVMAG-M-3300023179-90</strain>
    </source>
</reference>
<evidence type="ECO:0000256" key="1">
    <source>
        <dbReference type="SAM" id="MobiDB-lite"/>
    </source>
</evidence>
<name>A0A6C0HBG0_9ZZZZ</name>
<keyword evidence="2" id="KW-0472">Membrane</keyword>
<proteinExistence type="predicted"/>
<evidence type="ECO:0000313" key="3">
    <source>
        <dbReference type="EMBL" id="QHT77928.1"/>
    </source>
</evidence>
<feature type="region of interest" description="Disordered" evidence="1">
    <location>
        <begin position="101"/>
        <end position="150"/>
    </location>
</feature>
<dbReference type="EMBL" id="MN739923">
    <property type="protein sequence ID" value="QHT77928.1"/>
    <property type="molecule type" value="Genomic_DNA"/>
</dbReference>
<keyword evidence="2" id="KW-1133">Transmembrane helix</keyword>
<organism evidence="3">
    <name type="scientific">viral metagenome</name>
    <dbReference type="NCBI Taxonomy" id="1070528"/>
    <lineage>
        <taxon>unclassified sequences</taxon>
        <taxon>metagenomes</taxon>
        <taxon>organismal metagenomes</taxon>
    </lineage>
</organism>
<dbReference type="AlphaFoldDB" id="A0A6C0HBG0"/>
<evidence type="ECO:0008006" key="4">
    <source>
        <dbReference type="Google" id="ProtNLM"/>
    </source>
</evidence>